<dbReference type="GO" id="GO:0004803">
    <property type="term" value="F:transposase activity"/>
    <property type="evidence" value="ECO:0007669"/>
    <property type="project" value="InterPro"/>
</dbReference>
<keyword evidence="1" id="KW-0472">Membrane</keyword>
<dbReference type="AlphaFoldDB" id="A0A1M5QZQ2"/>
<name>A0A1M5QZQ2_9FIRM</name>
<protein>
    <submittedName>
        <fullName evidence="3">Transposase DDE domain-containing protein</fullName>
    </submittedName>
</protein>
<dbReference type="GO" id="GO:0006313">
    <property type="term" value="P:DNA transposition"/>
    <property type="evidence" value="ECO:0007669"/>
    <property type="project" value="InterPro"/>
</dbReference>
<dbReference type="EMBL" id="FQXO01000004">
    <property type="protein sequence ID" value="SHH19605.1"/>
    <property type="molecule type" value="Genomic_DNA"/>
</dbReference>
<dbReference type="InterPro" id="IPR012337">
    <property type="entry name" value="RNaseH-like_sf"/>
</dbReference>
<dbReference type="Proteomes" id="UP000183967">
    <property type="component" value="Unassembled WGS sequence"/>
</dbReference>
<sequence>MDIYKQAVEIAKEEGKWHKHPTKSRKKQEIQLIKAVERFWQSDKPDEDIKINVCVVYDKKKKEYFVFLTTDTDKTAKQIIKTYELRPEIEEDYRQIKVFWELEDFKSIKYNFIVFHIVMLLIEYMYFQLYKNTEEG</sequence>
<dbReference type="SUPFAM" id="SSF53098">
    <property type="entry name" value="Ribonuclease H-like"/>
    <property type="match status" value="1"/>
</dbReference>
<dbReference type="GO" id="GO:0003677">
    <property type="term" value="F:DNA binding"/>
    <property type="evidence" value="ECO:0007669"/>
    <property type="project" value="InterPro"/>
</dbReference>
<keyword evidence="1" id="KW-1133">Transmembrane helix</keyword>
<keyword evidence="1" id="KW-0812">Transmembrane</keyword>
<dbReference type="Pfam" id="PF01609">
    <property type="entry name" value="DDE_Tnp_1"/>
    <property type="match status" value="1"/>
</dbReference>
<evidence type="ECO:0000259" key="2">
    <source>
        <dbReference type="Pfam" id="PF01609"/>
    </source>
</evidence>
<dbReference type="InterPro" id="IPR002559">
    <property type="entry name" value="Transposase_11"/>
</dbReference>
<proteinExistence type="predicted"/>
<dbReference type="RefSeq" id="WP_143153522.1">
    <property type="nucleotide sequence ID" value="NZ_FQXO01000004.1"/>
</dbReference>
<feature type="transmembrane region" description="Helical" evidence="1">
    <location>
        <begin position="110"/>
        <end position="127"/>
    </location>
</feature>
<gene>
    <name evidence="3" type="ORF">SAMN02745135_00007</name>
</gene>
<feature type="domain" description="Transposase IS4-like" evidence="2">
    <location>
        <begin position="24"/>
        <end position="124"/>
    </location>
</feature>
<reference evidence="4" key="1">
    <citation type="submission" date="2016-11" db="EMBL/GenBank/DDBJ databases">
        <authorList>
            <person name="Varghese N."/>
            <person name="Submissions S."/>
        </authorList>
    </citation>
    <scope>NUCLEOTIDE SEQUENCE [LARGE SCALE GENOMIC DNA]</scope>
    <source>
        <strain evidence="4">DSM 13643</strain>
    </source>
</reference>
<keyword evidence="4" id="KW-1185">Reference proteome</keyword>
<evidence type="ECO:0000313" key="4">
    <source>
        <dbReference type="Proteomes" id="UP000183967"/>
    </source>
</evidence>
<dbReference type="OrthoDB" id="1937093at2"/>
<evidence type="ECO:0000313" key="3">
    <source>
        <dbReference type="EMBL" id="SHH19605.1"/>
    </source>
</evidence>
<evidence type="ECO:0000256" key="1">
    <source>
        <dbReference type="SAM" id="Phobius"/>
    </source>
</evidence>
<accession>A0A1M5QZQ2</accession>
<organism evidence="3 4">
    <name type="scientific">Caloranaerobacter azorensis DSM 13643</name>
    <dbReference type="NCBI Taxonomy" id="1121264"/>
    <lineage>
        <taxon>Bacteria</taxon>
        <taxon>Bacillati</taxon>
        <taxon>Bacillota</taxon>
        <taxon>Tissierellia</taxon>
        <taxon>Tissierellales</taxon>
        <taxon>Thermohalobacteraceae</taxon>
        <taxon>Caloranaerobacter</taxon>
    </lineage>
</organism>